<dbReference type="Gene3D" id="3.10.450.70">
    <property type="entry name" value="Disulphide bond isomerase, DsbC/G, N-terminal"/>
    <property type="match status" value="1"/>
</dbReference>
<dbReference type="PANTHER" id="PTHR35272">
    <property type="entry name" value="THIOL:DISULFIDE INTERCHANGE PROTEIN DSBC-RELATED"/>
    <property type="match status" value="1"/>
</dbReference>
<dbReference type="InterPro" id="IPR051470">
    <property type="entry name" value="Thiol:disulfide_interchange"/>
</dbReference>
<feature type="signal peptide" evidence="7">
    <location>
        <begin position="1"/>
        <end position="24"/>
    </location>
</feature>
<dbReference type="CDD" id="cd03020">
    <property type="entry name" value="DsbA_DsbC_DsbG"/>
    <property type="match status" value="1"/>
</dbReference>
<gene>
    <name evidence="10" type="ORF">SAMN05660652_03757</name>
</gene>
<keyword evidence="11" id="KW-1185">Reference proteome</keyword>
<keyword evidence="4 7" id="KW-0574">Periplasm</keyword>
<dbReference type="Pfam" id="PF10411">
    <property type="entry name" value="DsbC_N"/>
    <property type="match status" value="1"/>
</dbReference>
<comment type="subcellular location">
    <subcellularLocation>
        <location evidence="1 7">Periplasm</location>
    </subcellularLocation>
</comment>
<organism evidence="10 11">
    <name type="scientific">Propionivibrio dicarboxylicus</name>
    <dbReference type="NCBI Taxonomy" id="83767"/>
    <lineage>
        <taxon>Bacteria</taxon>
        <taxon>Pseudomonadati</taxon>
        <taxon>Pseudomonadota</taxon>
        <taxon>Betaproteobacteria</taxon>
        <taxon>Rhodocyclales</taxon>
        <taxon>Rhodocyclaceae</taxon>
        <taxon>Propionivibrio</taxon>
    </lineage>
</organism>
<dbReference type="InterPro" id="IPR036249">
    <property type="entry name" value="Thioredoxin-like_sf"/>
</dbReference>
<keyword evidence="6 7" id="KW-0676">Redox-active center</keyword>
<dbReference type="AlphaFoldDB" id="A0A1G8M1N0"/>
<feature type="domain" description="Disulphide bond isomerase DsbC/G N-terminal" evidence="8">
    <location>
        <begin position="21"/>
        <end position="87"/>
    </location>
</feature>
<dbReference type="InterPro" id="IPR018950">
    <property type="entry name" value="DiS-bond_isomerase_DsbC/G_N"/>
</dbReference>
<dbReference type="OrthoDB" id="12976at2"/>
<evidence type="ECO:0000256" key="6">
    <source>
        <dbReference type="ARBA" id="ARBA00023284"/>
    </source>
</evidence>
<name>A0A1G8M1N0_9RHOO</name>
<dbReference type="STRING" id="83767.SAMN05660652_03757"/>
<protein>
    <recommendedName>
        <fullName evidence="7">Thiol:disulfide interchange protein</fullName>
    </recommendedName>
</protein>
<dbReference type="Gene3D" id="3.40.30.10">
    <property type="entry name" value="Glutaredoxin"/>
    <property type="match status" value="1"/>
</dbReference>
<reference evidence="10 11" key="1">
    <citation type="submission" date="2016-10" db="EMBL/GenBank/DDBJ databases">
        <authorList>
            <person name="de Groot N.N."/>
        </authorList>
    </citation>
    <scope>NUCLEOTIDE SEQUENCE [LARGE SCALE GENOMIC DNA]</scope>
    <source>
        <strain evidence="10 11">DSM 5885</strain>
    </source>
</reference>
<evidence type="ECO:0000313" key="11">
    <source>
        <dbReference type="Proteomes" id="UP000198607"/>
    </source>
</evidence>
<evidence type="ECO:0000256" key="2">
    <source>
        <dbReference type="ARBA" id="ARBA00009813"/>
    </source>
</evidence>
<dbReference type="InterPro" id="IPR012336">
    <property type="entry name" value="Thioredoxin-like_fold"/>
</dbReference>
<keyword evidence="3 7" id="KW-0732">Signal</keyword>
<dbReference type="InterPro" id="IPR009094">
    <property type="entry name" value="DiS-bond_isomerase_DsbC/G_N_sf"/>
</dbReference>
<feature type="chain" id="PRO_5011330942" description="Thiol:disulfide interchange protein" evidence="7">
    <location>
        <begin position="25"/>
        <end position="238"/>
    </location>
</feature>
<evidence type="ECO:0000259" key="8">
    <source>
        <dbReference type="Pfam" id="PF10411"/>
    </source>
</evidence>
<evidence type="ECO:0000313" key="10">
    <source>
        <dbReference type="EMBL" id="SDI61803.1"/>
    </source>
</evidence>
<evidence type="ECO:0000256" key="1">
    <source>
        <dbReference type="ARBA" id="ARBA00004418"/>
    </source>
</evidence>
<dbReference type="GO" id="GO:0042597">
    <property type="term" value="C:periplasmic space"/>
    <property type="evidence" value="ECO:0007669"/>
    <property type="project" value="UniProtKB-SubCell"/>
</dbReference>
<evidence type="ECO:0000256" key="7">
    <source>
        <dbReference type="RuleBase" id="RU364038"/>
    </source>
</evidence>
<dbReference type="EMBL" id="FNCY01000023">
    <property type="protein sequence ID" value="SDI61803.1"/>
    <property type="molecule type" value="Genomic_DNA"/>
</dbReference>
<dbReference type="SUPFAM" id="SSF54423">
    <property type="entry name" value="DsbC/DsbG N-terminal domain-like"/>
    <property type="match status" value="1"/>
</dbReference>
<dbReference type="RefSeq" id="WP_091940020.1">
    <property type="nucleotide sequence ID" value="NZ_FNCY01000023.1"/>
</dbReference>
<keyword evidence="5" id="KW-1015">Disulfide bond</keyword>
<dbReference type="SUPFAM" id="SSF52833">
    <property type="entry name" value="Thioredoxin-like"/>
    <property type="match status" value="1"/>
</dbReference>
<evidence type="ECO:0000259" key="9">
    <source>
        <dbReference type="Pfam" id="PF13098"/>
    </source>
</evidence>
<dbReference type="InterPro" id="IPR033954">
    <property type="entry name" value="DiS-bond_Isoase_DsbC/G"/>
</dbReference>
<evidence type="ECO:0000256" key="5">
    <source>
        <dbReference type="ARBA" id="ARBA00023157"/>
    </source>
</evidence>
<proteinExistence type="inferred from homology"/>
<dbReference type="Pfam" id="PF13098">
    <property type="entry name" value="Thioredoxin_2"/>
    <property type="match status" value="1"/>
</dbReference>
<dbReference type="Proteomes" id="UP000198607">
    <property type="component" value="Unassembled WGS sequence"/>
</dbReference>
<evidence type="ECO:0000256" key="4">
    <source>
        <dbReference type="ARBA" id="ARBA00022764"/>
    </source>
</evidence>
<evidence type="ECO:0000256" key="3">
    <source>
        <dbReference type="ARBA" id="ARBA00022729"/>
    </source>
</evidence>
<sequence>MLKRLLPLALCAALGTTVCLQASADEASVKKALETKLGTKITSVTKSPYLGLYEVYAEGQIVYTDEKQSVIIAGTLIDGKTMKNHTAERMHKLMAIKFSDLPLEYAVKQVRGDGRRVMATFEDPNCGYCKKLAREAVKLDNVTIYTFLLPILSPDSLEKSNQIWCSADRAKAWNDWMQDGRAPTGKGDCDTTAVQKTVELGRRLNINGTPTLFFADGDRIPGAVPIAQIEQKLAANAK</sequence>
<dbReference type="PANTHER" id="PTHR35272:SF3">
    <property type="entry name" value="THIOL:DISULFIDE INTERCHANGE PROTEIN DSBC"/>
    <property type="match status" value="1"/>
</dbReference>
<feature type="domain" description="Thioredoxin-like fold" evidence="9">
    <location>
        <begin position="111"/>
        <end position="233"/>
    </location>
</feature>
<comment type="function">
    <text evidence="7">Required for disulfide bond formation in some periplasmic proteins. Acts by transferring its disulfide bond to other proteins and is reduced in the process.</text>
</comment>
<comment type="similarity">
    <text evidence="2 7">Belongs to the thioredoxin family. DsbC subfamily.</text>
</comment>
<accession>A0A1G8M1N0</accession>